<dbReference type="GO" id="GO:0006355">
    <property type="term" value="P:regulation of DNA-templated transcription"/>
    <property type="evidence" value="ECO:0007669"/>
    <property type="project" value="InterPro"/>
</dbReference>
<keyword evidence="1" id="KW-0547">Nucleotide-binding</keyword>
<dbReference type="AlphaFoldDB" id="A0A544VYU7"/>
<dbReference type="Pfam" id="PF13191">
    <property type="entry name" value="AAA_16"/>
    <property type="match status" value="1"/>
</dbReference>
<dbReference type="Gene3D" id="1.10.10.10">
    <property type="entry name" value="Winged helix-like DNA-binding domain superfamily/Winged helix DNA-binding domain"/>
    <property type="match status" value="1"/>
</dbReference>
<dbReference type="PANTHER" id="PTHR16305">
    <property type="entry name" value="TESTICULAR SOLUBLE ADENYLYL CYCLASE"/>
    <property type="match status" value="1"/>
</dbReference>
<evidence type="ECO:0000256" key="2">
    <source>
        <dbReference type="ARBA" id="ARBA00022840"/>
    </source>
</evidence>
<comment type="caution">
    <text evidence="4">The sequence shown here is derived from an EMBL/GenBank/DDBJ whole genome shotgun (WGS) entry which is preliminary data.</text>
</comment>
<dbReference type="PRINTS" id="PR00038">
    <property type="entry name" value="HTHLUXR"/>
</dbReference>
<evidence type="ECO:0000256" key="1">
    <source>
        <dbReference type="ARBA" id="ARBA00022741"/>
    </source>
</evidence>
<dbReference type="SMART" id="SM00421">
    <property type="entry name" value="HTH_LUXR"/>
    <property type="match status" value="1"/>
</dbReference>
<dbReference type="SUPFAM" id="SSF46894">
    <property type="entry name" value="C-terminal effector domain of the bipartite response regulators"/>
    <property type="match status" value="1"/>
</dbReference>
<dbReference type="GO" id="GO:0003677">
    <property type="term" value="F:DNA binding"/>
    <property type="evidence" value="ECO:0007669"/>
    <property type="project" value="InterPro"/>
</dbReference>
<keyword evidence="5" id="KW-1185">Reference proteome</keyword>
<dbReference type="PANTHER" id="PTHR16305:SF35">
    <property type="entry name" value="TRANSCRIPTIONAL ACTIVATOR DOMAIN"/>
    <property type="match status" value="1"/>
</dbReference>
<dbReference type="CDD" id="cd06170">
    <property type="entry name" value="LuxR_C_like"/>
    <property type="match status" value="1"/>
</dbReference>
<name>A0A544VYU7_9MYCO</name>
<dbReference type="InterPro" id="IPR016032">
    <property type="entry name" value="Sig_transdc_resp-reg_C-effctor"/>
</dbReference>
<evidence type="ECO:0000313" key="5">
    <source>
        <dbReference type="Proteomes" id="UP000315759"/>
    </source>
</evidence>
<gene>
    <name evidence="4" type="ORF">D8S82_18345</name>
</gene>
<accession>A0A544VYU7</accession>
<dbReference type="InterPro" id="IPR000792">
    <property type="entry name" value="Tscrpt_reg_LuxR_C"/>
</dbReference>
<evidence type="ECO:0000313" key="4">
    <source>
        <dbReference type="EMBL" id="TQR85161.1"/>
    </source>
</evidence>
<keyword evidence="2" id="KW-0067">ATP-binding</keyword>
<dbReference type="EMBL" id="VIFX01000023">
    <property type="protein sequence ID" value="TQR85161.1"/>
    <property type="molecule type" value="Genomic_DNA"/>
</dbReference>
<dbReference type="InterPro" id="IPR036388">
    <property type="entry name" value="WH-like_DNA-bd_sf"/>
</dbReference>
<dbReference type="GO" id="GO:0005737">
    <property type="term" value="C:cytoplasm"/>
    <property type="evidence" value="ECO:0007669"/>
    <property type="project" value="TreeGrafter"/>
</dbReference>
<evidence type="ECO:0000259" key="3">
    <source>
        <dbReference type="PROSITE" id="PS50043"/>
    </source>
</evidence>
<dbReference type="GO" id="GO:0004016">
    <property type="term" value="F:adenylate cyclase activity"/>
    <property type="evidence" value="ECO:0007669"/>
    <property type="project" value="TreeGrafter"/>
</dbReference>
<dbReference type="SUPFAM" id="SSF52540">
    <property type="entry name" value="P-loop containing nucleoside triphosphate hydrolases"/>
    <property type="match status" value="1"/>
</dbReference>
<dbReference type="Pfam" id="PF00196">
    <property type="entry name" value="GerE"/>
    <property type="match status" value="1"/>
</dbReference>
<dbReference type="GO" id="GO:0005524">
    <property type="term" value="F:ATP binding"/>
    <property type="evidence" value="ECO:0007669"/>
    <property type="project" value="UniProtKB-KW"/>
</dbReference>
<dbReference type="InterPro" id="IPR027417">
    <property type="entry name" value="P-loop_NTPase"/>
</dbReference>
<dbReference type="PROSITE" id="PS50043">
    <property type="entry name" value="HTH_LUXR_2"/>
    <property type="match status" value="1"/>
</dbReference>
<protein>
    <submittedName>
        <fullName evidence="4">AAA family ATPase</fullName>
    </submittedName>
</protein>
<proteinExistence type="predicted"/>
<organism evidence="4 5">
    <name type="scientific">Mycolicibacterium hodleri</name>
    <dbReference type="NCBI Taxonomy" id="49897"/>
    <lineage>
        <taxon>Bacteria</taxon>
        <taxon>Bacillati</taxon>
        <taxon>Actinomycetota</taxon>
        <taxon>Actinomycetes</taxon>
        <taxon>Mycobacteriales</taxon>
        <taxon>Mycobacteriaceae</taxon>
        <taxon>Mycolicibacterium</taxon>
    </lineage>
</organism>
<dbReference type="InterPro" id="IPR041664">
    <property type="entry name" value="AAA_16"/>
</dbReference>
<dbReference type="PROSITE" id="PS00622">
    <property type="entry name" value="HTH_LUXR_1"/>
    <property type="match status" value="1"/>
</dbReference>
<sequence length="942" mass="100501">MSEPGGTAVRAFPMRGRADELDVLDDVIANLMVGTGSVVLVEGAPGIGKTRLLAEVRDRLAAVGARSLCAKAFEDQQAVPFALLIATFGGAEAPVAGAAALRTLDARPDRRYWVVRDLEAAIASAAEQAPLAVLVDDVQWADTGSLVALRSLMDGLAAAPVAWILGMRPSAGRPAVRDAVDAMVLSRGRHGRRLRLDVLSTEEAADVARDVLGADVDTLLTWMTSMARGNPFLLLELLRGLRDEGRIRVDAGRASTAGGALPRRLADTMEQRLNRLSPGARRVVQMAAVLPENFSAATLARMVGQQPSGLVEFVGEAVRADLLTEVGDHLGFRHDLLRHAARQTIPLTLRRALERESAGALIDAGATPEEVAIVVTRSADVGDRDAVAILRRAAQTVSRSDPSTAADLSGQALRLMAADDADRNTVVAENLWLLNRAQRFDEAQRSFAAALDRPLDAEAEARIRLSMAMVSMRSPGQRAEENRRSLQLPGISSSTRTQHLGWLAYHAMMDGRVSVVRCAAVDALEAATAASDVTVAILAKVATANVDCAEGFGLFGLDTIAHVERLARSGDLGVVGQVAAFHRASIAISLGRLSEGAAMVEQGLDVARRADDKTLLQNFSQLDALRALAEGKLAEARTIVESAPGGLEAVDDGVTGLIHALVLSELAVRTDDRGLRRLSDLAARRLLDMGPARHRAAAVALAAAAWQSGDTDSAVAMLRDVDLLGTPFLAVDLDHVVFAARIAAASGDETLRQRVTSAITALEREPDAVRLFAAVAAHARGLLDGDAQRLAVAVELFAECERPLSNATAVEDFGRALLDDGDRERAIGLLNAAFDTFAGCESTADARRVGRALHALGVERRIGRRRARTGWESLTRTESQVVQLVADGATNREVAESLWLSHHTVNTHLRNIFAKLGIRSRDELGRMTVSERGRRSTPSWRS</sequence>
<feature type="domain" description="HTH luxR-type" evidence="3">
    <location>
        <begin position="867"/>
        <end position="932"/>
    </location>
</feature>
<dbReference type="RefSeq" id="WP_142553460.1">
    <property type="nucleotide sequence ID" value="NZ_VIFX01000023.1"/>
</dbReference>
<dbReference type="Proteomes" id="UP000315759">
    <property type="component" value="Unassembled WGS sequence"/>
</dbReference>
<reference evidence="4 5" key="1">
    <citation type="submission" date="2018-10" db="EMBL/GenBank/DDBJ databases">
        <title>Draft genome of Mycobacterium hodleri strain B.</title>
        <authorList>
            <person name="Amande T.J."/>
            <person name="Mcgenity T.J."/>
        </authorList>
    </citation>
    <scope>NUCLEOTIDE SEQUENCE [LARGE SCALE GENOMIC DNA]</scope>
    <source>
        <strain evidence="4 5">B</strain>
    </source>
</reference>